<feature type="disulfide bond" evidence="3">
    <location>
        <begin position="371"/>
        <end position="398"/>
    </location>
</feature>
<feature type="transmembrane region" description="Helical" evidence="6">
    <location>
        <begin position="1222"/>
        <end position="1248"/>
    </location>
</feature>
<comment type="caution">
    <text evidence="9">The sequence shown here is derived from an EMBL/GenBank/DDBJ whole genome shotgun (WGS) entry which is preliminary data.</text>
</comment>
<dbReference type="Gene3D" id="2.60.120.290">
    <property type="entry name" value="Spermadhesin, CUB domain"/>
    <property type="match status" value="8"/>
</dbReference>
<feature type="domain" description="CUB" evidence="7">
    <location>
        <begin position="753"/>
        <end position="858"/>
    </location>
</feature>
<feature type="compositionally biased region" description="Basic residues" evidence="5">
    <location>
        <begin position="1194"/>
        <end position="1208"/>
    </location>
</feature>
<dbReference type="CDD" id="cd00041">
    <property type="entry name" value="CUB"/>
    <property type="match status" value="7"/>
</dbReference>
<evidence type="ECO:0000256" key="4">
    <source>
        <dbReference type="PROSITE-ProRule" id="PRU00076"/>
    </source>
</evidence>
<reference evidence="9" key="1">
    <citation type="journal article" date="2023" name="Mol. Biol. Evol.">
        <title>Third-Generation Sequencing Reveals the Adaptive Role of the Epigenome in Three Deep-Sea Polychaetes.</title>
        <authorList>
            <person name="Perez M."/>
            <person name="Aroh O."/>
            <person name="Sun Y."/>
            <person name="Lan Y."/>
            <person name="Juniper S.K."/>
            <person name="Young C.R."/>
            <person name="Angers B."/>
            <person name="Qian P.Y."/>
        </authorList>
    </citation>
    <scope>NUCLEOTIDE SEQUENCE</scope>
    <source>
        <strain evidence="9">R07B-5</strain>
    </source>
</reference>
<dbReference type="SUPFAM" id="SSF49854">
    <property type="entry name" value="Spermadhesin, CUB domain"/>
    <property type="match status" value="8"/>
</dbReference>
<evidence type="ECO:0000259" key="8">
    <source>
        <dbReference type="PROSITE" id="PS50026"/>
    </source>
</evidence>
<dbReference type="SMART" id="SM01411">
    <property type="entry name" value="Ephrin_rec_like"/>
    <property type="match status" value="4"/>
</dbReference>
<dbReference type="SMART" id="SM00042">
    <property type="entry name" value="CUB"/>
    <property type="match status" value="7"/>
</dbReference>
<comment type="caution">
    <text evidence="4">Lacks conserved residue(s) required for the propagation of feature annotation.</text>
</comment>
<dbReference type="PANTHER" id="PTHR24251:SF37">
    <property type="entry name" value="CUB DOMAIN-CONTAINING PROTEIN"/>
    <property type="match status" value="1"/>
</dbReference>
<keyword evidence="4" id="KW-0245">EGF-like domain</keyword>
<feature type="disulfide bond" evidence="3">
    <location>
        <begin position="489"/>
        <end position="516"/>
    </location>
</feature>
<sequence length="1367" mass="150268">MPQRRYDDRQLYLVFAYVVQLEFLGFHTETCCDKVDVYRGPSSRTELIGTFSGDILPGDIFSDSSLFIHFHTDSSVIAKGFKIRYTIWENMPGCSGRSSILTESSGTITIEAIQYSSNMTCSWIIKPIATGIIQVEFVRFYYDGYTLSVYDGENSAALLLGRYNGSTMPGDIFSDNALFVSLQLDTSRTHACTGTPMVLNGSVGTLSPNGTQYGQATDCGWKIQVAPSKRVRLHFLRFDFNSWYGCNDRLDIYDGSDSSASLVYSSFGGSSPGDVVSSGSTIFLSFSANEYYPCSDFRIVSHAIAPVPDDILSVYDGENSAALLLGRYNGSTMPGDIFSDNALFVSLQLDTSRTYGGFEIKYTVSPFESACTGTPMVLKGSVGTLSPNGTQYGQATDCGWKIQVAPSKRVRLHFLRFDFKSWYGCNDRLDIYDGSDSSASLVYSSCGGSSPGDVVSSGSTIFLSFSANDYYPYSDFRIVYHAVAPVPGCGDNIAVLGGWQGTFGISEVPFENNMTCMWKIQVYSTTQQVRLRFENVRLDWSYGCQDDYLQIYDGNDTTASMVGPFCDTSKPSDFVSNGNTVFVSFVSDGSRMHSSFSIQYSATNDIGATTPAGTLTVTGAKKEPNAIRYSATVPREGCGDTAAVLTGSSGYYHFNEVPIDNRMECGWNIRGYDNQQIWLHFYNFRLDGSTDCITVFDGNDIMTPQLMKLCGHGRPRDITSSGSTLFVALSTDGLRMDSYFHFKYRSIIAVDGCFGDHAELHGPNGTIEINSIQYQNDMRCGWKIQQVRLHFVNVSLECCCRDYVSIYDGNSTSARLLHRLCGYNLPSNVISTGNSLFVYFRSNSHNTYSGFSIEYNAIEANCTAGQYLDVDENICRSCERGTYQSKGWQTSCVDCPPGQVTLGEAFTAVSDCVANCSDGHGYNTRNRNCEPCPQGFYRTQGVEDVCVSCPEGKTTTQSGSVIEHQCTIANCTAGQYFSDGARKSCRDCKRGYYQNKPLQYDCNVCPVCLKQPLQSAARVLTIANELDEKKGKCTLCRRGFYRDKAQHFYCQPCPRHLVTPSEGSLFLSDCSQATDSCKNGHNNCTGADDGGTCSLVNGSPEFKCGCREGWVMSGETKCTHKCDMGHCLNGGTCNRDIAENPVCICTSNYEGDRRHVTSRTSHVTSRHVTSRHVVVTSVTSRHVSHVTSRHVTSRHVTSRHVTSRHVTSRHVTSPQTSSLNTLYVIGGGVGVGVLLIILAIVGICCCCCRNKRNSTPGEHTEDPKSSNAHPESSRYVTTPEVGDQVEYDYIDDTALQRRAGNQGRQNAVGPAETGDYLELTATQGDNKDDQYTGLTAIQGAINRVDNKMYESLATEKQRPTHPLPSHR</sequence>
<evidence type="ECO:0000256" key="5">
    <source>
        <dbReference type="SAM" id="MobiDB-lite"/>
    </source>
</evidence>
<dbReference type="InterPro" id="IPR000742">
    <property type="entry name" value="EGF"/>
</dbReference>
<keyword evidence="2 3" id="KW-1015">Disulfide bond</keyword>
<feature type="domain" description="EGF-like" evidence="8">
    <location>
        <begin position="1119"/>
        <end position="1155"/>
    </location>
</feature>
<feature type="domain" description="CUB" evidence="7">
    <location>
        <begin position="1"/>
        <end position="88"/>
    </location>
</feature>
<dbReference type="EMBL" id="JAODUO010000917">
    <property type="protein sequence ID" value="KAK2172942.1"/>
    <property type="molecule type" value="Genomic_DNA"/>
</dbReference>
<gene>
    <name evidence="9" type="ORF">NP493_919g02007</name>
</gene>
<evidence type="ECO:0000256" key="1">
    <source>
        <dbReference type="ARBA" id="ARBA00022737"/>
    </source>
</evidence>
<feature type="domain" description="CUB" evidence="7">
    <location>
        <begin position="638"/>
        <end position="747"/>
    </location>
</feature>
<evidence type="ECO:0000259" key="7">
    <source>
        <dbReference type="PROSITE" id="PS01180"/>
    </source>
</evidence>
<name>A0AAD9NJT1_RIDPI</name>
<organism evidence="9 10">
    <name type="scientific">Ridgeia piscesae</name>
    <name type="common">Tubeworm</name>
    <dbReference type="NCBI Taxonomy" id="27915"/>
    <lineage>
        <taxon>Eukaryota</taxon>
        <taxon>Metazoa</taxon>
        <taxon>Spiralia</taxon>
        <taxon>Lophotrochozoa</taxon>
        <taxon>Annelida</taxon>
        <taxon>Polychaeta</taxon>
        <taxon>Sedentaria</taxon>
        <taxon>Canalipalpata</taxon>
        <taxon>Sabellida</taxon>
        <taxon>Siboglinidae</taxon>
        <taxon>Ridgeia</taxon>
    </lineage>
</organism>
<dbReference type="InterPro" id="IPR011641">
    <property type="entry name" value="Tyr-kin_ephrin_A/B_rcpt-like"/>
</dbReference>
<dbReference type="Pfam" id="PF07699">
    <property type="entry name" value="Ephrin_rec_like"/>
    <property type="match status" value="3"/>
</dbReference>
<feature type="domain" description="CUB" evidence="7">
    <location>
        <begin position="192"/>
        <end position="304"/>
    </location>
</feature>
<feature type="domain" description="CUB" evidence="7">
    <location>
        <begin position="371"/>
        <end position="483"/>
    </location>
</feature>
<keyword evidence="6" id="KW-1133">Transmembrane helix</keyword>
<evidence type="ECO:0000313" key="9">
    <source>
        <dbReference type="EMBL" id="KAK2172942.1"/>
    </source>
</evidence>
<keyword evidence="6" id="KW-0812">Transmembrane</keyword>
<dbReference type="FunFam" id="2.60.120.290:FF:000005">
    <property type="entry name" value="Procollagen C-endopeptidase enhancer 1"/>
    <property type="match status" value="1"/>
</dbReference>
<feature type="disulfide bond" evidence="3">
    <location>
        <begin position="753"/>
        <end position="780"/>
    </location>
</feature>
<accession>A0AAD9NJT1</accession>
<protein>
    <recommendedName>
        <fullName evidence="11">Cubilin</fullName>
    </recommendedName>
</protein>
<keyword evidence="1" id="KW-0677">Repeat</keyword>
<feature type="region of interest" description="Disordered" evidence="5">
    <location>
        <begin position="1194"/>
        <end position="1213"/>
    </location>
</feature>
<feature type="disulfide bond" evidence="3">
    <location>
        <begin position="192"/>
        <end position="219"/>
    </location>
</feature>
<evidence type="ECO:0000256" key="6">
    <source>
        <dbReference type="SAM" id="Phobius"/>
    </source>
</evidence>
<evidence type="ECO:0008006" key="11">
    <source>
        <dbReference type="Google" id="ProtNLM"/>
    </source>
</evidence>
<evidence type="ECO:0000313" key="10">
    <source>
        <dbReference type="Proteomes" id="UP001209878"/>
    </source>
</evidence>
<dbReference type="InterPro" id="IPR000859">
    <property type="entry name" value="CUB_dom"/>
</dbReference>
<feature type="disulfide bond" evidence="3">
    <location>
        <begin position="638"/>
        <end position="665"/>
    </location>
</feature>
<feature type="region of interest" description="Disordered" evidence="5">
    <location>
        <begin position="1254"/>
        <end position="1276"/>
    </location>
</feature>
<dbReference type="PANTHER" id="PTHR24251">
    <property type="entry name" value="OVOCHYMASE-RELATED"/>
    <property type="match status" value="1"/>
</dbReference>
<dbReference type="PROSITE" id="PS01180">
    <property type="entry name" value="CUB"/>
    <property type="match status" value="6"/>
</dbReference>
<feature type="compositionally biased region" description="Polar residues" evidence="5">
    <location>
        <begin position="1265"/>
        <end position="1276"/>
    </location>
</feature>
<dbReference type="SUPFAM" id="SSF57184">
    <property type="entry name" value="Growth factor receptor domain"/>
    <property type="match status" value="1"/>
</dbReference>
<evidence type="ECO:0000256" key="2">
    <source>
        <dbReference type="ARBA" id="ARBA00023157"/>
    </source>
</evidence>
<dbReference type="PROSITE" id="PS50026">
    <property type="entry name" value="EGF_3"/>
    <property type="match status" value="1"/>
</dbReference>
<keyword evidence="6" id="KW-0472">Membrane</keyword>
<keyword evidence="10" id="KW-1185">Reference proteome</keyword>
<proteinExistence type="predicted"/>
<dbReference type="Pfam" id="PF00431">
    <property type="entry name" value="CUB"/>
    <property type="match status" value="7"/>
</dbReference>
<dbReference type="InterPro" id="IPR009030">
    <property type="entry name" value="Growth_fac_rcpt_cys_sf"/>
</dbReference>
<dbReference type="Gene3D" id="2.10.50.10">
    <property type="entry name" value="Tumor Necrosis Factor Receptor, subunit A, domain 2"/>
    <property type="match status" value="3"/>
</dbReference>
<dbReference type="Proteomes" id="UP001209878">
    <property type="component" value="Unassembled WGS sequence"/>
</dbReference>
<dbReference type="InterPro" id="IPR035914">
    <property type="entry name" value="Sperma_CUB_dom_sf"/>
</dbReference>
<evidence type="ECO:0000256" key="3">
    <source>
        <dbReference type="PROSITE-ProRule" id="PRU00059"/>
    </source>
</evidence>
<feature type="domain" description="CUB" evidence="7">
    <location>
        <begin position="489"/>
        <end position="603"/>
    </location>
</feature>